<comment type="similarity">
    <text evidence="2 6">Belongs to the ABC-3 integral membrane protein family.</text>
</comment>
<feature type="transmembrane region" description="Helical" evidence="7">
    <location>
        <begin position="244"/>
        <end position="265"/>
    </location>
</feature>
<dbReference type="PANTHER" id="PTHR30477">
    <property type="entry name" value="ABC-TRANSPORTER METAL-BINDING PROTEIN"/>
    <property type="match status" value="1"/>
</dbReference>
<evidence type="ECO:0000256" key="6">
    <source>
        <dbReference type="RuleBase" id="RU003943"/>
    </source>
</evidence>
<feature type="transmembrane region" description="Helical" evidence="7">
    <location>
        <begin position="157"/>
        <end position="176"/>
    </location>
</feature>
<dbReference type="InterPro" id="IPR037294">
    <property type="entry name" value="ABC_BtuC-like"/>
</dbReference>
<evidence type="ECO:0000256" key="5">
    <source>
        <dbReference type="ARBA" id="ARBA00023136"/>
    </source>
</evidence>
<dbReference type="SUPFAM" id="SSF81345">
    <property type="entry name" value="ABC transporter involved in vitamin B12 uptake, BtuC"/>
    <property type="match status" value="1"/>
</dbReference>
<keyword evidence="4 7" id="KW-1133">Transmembrane helix</keyword>
<gene>
    <name evidence="8" type="ORF">H0921_09520</name>
</gene>
<name>A0A7V8VE96_9BACT</name>
<evidence type="ECO:0000256" key="2">
    <source>
        <dbReference type="ARBA" id="ARBA00008034"/>
    </source>
</evidence>
<dbReference type="PANTHER" id="PTHR30477:SF0">
    <property type="entry name" value="METAL TRANSPORT SYSTEM MEMBRANE PROTEIN TM_0125-RELATED"/>
    <property type="match status" value="1"/>
</dbReference>
<feature type="transmembrane region" description="Helical" evidence="7">
    <location>
        <begin position="115"/>
        <end position="137"/>
    </location>
</feature>
<feature type="transmembrane region" description="Helical" evidence="7">
    <location>
        <begin position="277"/>
        <end position="297"/>
    </location>
</feature>
<dbReference type="Pfam" id="PF00950">
    <property type="entry name" value="ABC-3"/>
    <property type="match status" value="1"/>
</dbReference>
<dbReference type="EMBL" id="JACEFB010000005">
    <property type="protein sequence ID" value="MBA2226397.1"/>
    <property type="molecule type" value="Genomic_DNA"/>
</dbReference>
<dbReference type="Gene3D" id="1.10.3470.10">
    <property type="entry name" value="ABC transporter involved in vitamin B12 uptake, BtuC"/>
    <property type="match status" value="1"/>
</dbReference>
<proteinExistence type="inferred from homology"/>
<dbReference type="AlphaFoldDB" id="A0A7V8VE96"/>
<feature type="transmembrane region" description="Helical" evidence="7">
    <location>
        <begin position="22"/>
        <end position="45"/>
    </location>
</feature>
<evidence type="ECO:0000313" key="9">
    <source>
        <dbReference type="Proteomes" id="UP000542342"/>
    </source>
</evidence>
<evidence type="ECO:0000256" key="7">
    <source>
        <dbReference type="SAM" id="Phobius"/>
    </source>
</evidence>
<feature type="transmembrane region" description="Helical" evidence="7">
    <location>
        <begin position="197"/>
        <end position="214"/>
    </location>
</feature>
<dbReference type="InterPro" id="IPR001626">
    <property type="entry name" value="ABC_TroCD"/>
</dbReference>
<keyword evidence="3 6" id="KW-0812">Transmembrane</keyword>
<dbReference type="RefSeq" id="WP_194537825.1">
    <property type="nucleotide sequence ID" value="NZ_JACEFB010000005.1"/>
</dbReference>
<accession>A0A7V8VE96</accession>
<keyword evidence="5 7" id="KW-0472">Membrane</keyword>
<reference evidence="8 9" key="1">
    <citation type="submission" date="2020-07" db="EMBL/GenBank/DDBJ databases">
        <title>Thermogemmata thermophila gen. nov., sp. nov., a novel moderate thermophilic planctomycete from a Kamchatka hot spring.</title>
        <authorList>
            <person name="Elcheninov A.G."/>
            <person name="Podosokorskaya O.A."/>
            <person name="Kovaleva O.L."/>
            <person name="Novikov A."/>
            <person name="Bonch-Osmolovskaya E.A."/>
            <person name="Toshchakov S.V."/>
            <person name="Kublanov I.V."/>
        </authorList>
    </citation>
    <scope>NUCLEOTIDE SEQUENCE [LARGE SCALE GENOMIC DNA]</scope>
    <source>
        <strain evidence="8 9">2918</strain>
    </source>
</reference>
<feature type="transmembrane region" description="Helical" evidence="7">
    <location>
        <begin position="80"/>
        <end position="103"/>
    </location>
</feature>
<dbReference type="GO" id="GO:0043190">
    <property type="term" value="C:ATP-binding cassette (ABC) transporter complex"/>
    <property type="evidence" value="ECO:0007669"/>
    <property type="project" value="InterPro"/>
</dbReference>
<comment type="subcellular location">
    <subcellularLocation>
        <location evidence="6">Cell membrane</location>
        <topology evidence="6">Multi-pass membrane protein</topology>
    </subcellularLocation>
    <subcellularLocation>
        <location evidence="1">Membrane</location>
        <topology evidence="1">Multi-pass membrane protein</topology>
    </subcellularLocation>
</comment>
<feature type="transmembrane region" description="Helical" evidence="7">
    <location>
        <begin position="57"/>
        <end position="74"/>
    </location>
</feature>
<protein>
    <submittedName>
        <fullName evidence="8">Metal ABC transporter permease</fullName>
    </submittedName>
</protein>
<evidence type="ECO:0000256" key="4">
    <source>
        <dbReference type="ARBA" id="ARBA00022989"/>
    </source>
</evidence>
<evidence type="ECO:0000256" key="1">
    <source>
        <dbReference type="ARBA" id="ARBA00004141"/>
    </source>
</evidence>
<dbReference type="Proteomes" id="UP000542342">
    <property type="component" value="Unassembled WGS sequence"/>
</dbReference>
<dbReference type="GO" id="GO:0055085">
    <property type="term" value="P:transmembrane transport"/>
    <property type="evidence" value="ECO:0007669"/>
    <property type="project" value="InterPro"/>
</dbReference>
<evidence type="ECO:0000313" key="8">
    <source>
        <dbReference type="EMBL" id="MBA2226397.1"/>
    </source>
</evidence>
<keyword evidence="9" id="KW-1185">Reference proteome</keyword>
<sequence length="328" mass="35269">MLVKALGQLVELLAQQSGAELFVVKGVLAVIIVCTLCGMVGSLVVGNRMAFFSDAMAHCAFAGVSLGYLGVLLTHADRSVATWVVPLVMVTFGIAAGIGMVYVRERTGLAHDTVIGVFFAFAIGFGAMLFQILAVKSSFNPEYFLFGNLVLIPDEDLFLLLLVLVLVAPLFAWRYNQIVFASFNTTLARTRGLPTRFNDYLFIVLLALVVNLSIKAVGALLINALLVVPAAAAANLARNLRQMFWLTIALCLGAGLLGFGLRNSVELRLGGGEPIPFGPSGLIVVLTVVFFFGTMVLRRVWNRLAPLLGCSSLPDHPTDHPPLHHETS</sequence>
<organism evidence="8 9">
    <name type="scientific">Thermogemmata fonticola</name>
    <dbReference type="NCBI Taxonomy" id="2755323"/>
    <lineage>
        <taxon>Bacteria</taxon>
        <taxon>Pseudomonadati</taxon>
        <taxon>Planctomycetota</taxon>
        <taxon>Planctomycetia</taxon>
        <taxon>Gemmatales</taxon>
        <taxon>Gemmataceae</taxon>
        <taxon>Thermogemmata</taxon>
    </lineage>
</organism>
<comment type="caution">
    <text evidence="8">The sequence shown here is derived from an EMBL/GenBank/DDBJ whole genome shotgun (WGS) entry which is preliminary data.</text>
</comment>
<keyword evidence="6" id="KW-0813">Transport</keyword>
<evidence type="ECO:0000256" key="3">
    <source>
        <dbReference type="ARBA" id="ARBA00022692"/>
    </source>
</evidence>